<name>A0A645E2N6_9ZZZZ</name>
<evidence type="ECO:0000313" key="1">
    <source>
        <dbReference type="EMBL" id="MPM95799.1"/>
    </source>
</evidence>
<dbReference type="AlphaFoldDB" id="A0A645E2N6"/>
<proteinExistence type="predicted"/>
<gene>
    <name evidence="1" type="ORF">SDC9_142954</name>
</gene>
<protein>
    <submittedName>
        <fullName evidence="1">Uncharacterized protein</fullName>
    </submittedName>
</protein>
<accession>A0A645E2N6</accession>
<reference evidence="1" key="1">
    <citation type="submission" date="2019-08" db="EMBL/GenBank/DDBJ databases">
        <authorList>
            <person name="Kucharzyk K."/>
            <person name="Murdoch R.W."/>
            <person name="Higgins S."/>
            <person name="Loffler F."/>
        </authorList>
    </citation>
    <scope>NUCLEOTIDE SEQUENCE</scope>
</reference>
<comment type="caution">
    <text evidence="1">The sequence shown here is derived from an EMBL/GenBank/DDBJ whole genome shotgun (WGS) entry which is preliminary data.</text>
</comment>
<organism evidence="1">
    <name type="scientific">bioreactor metagenome</name>
    <dbReference type="NCBI Taxonomy" id="1076179"/>
    <lineage>
        <taxon>unclassified sequences</taxon>
        <taxon>metagenomes</taxon>
        <taxon>ecological metagenomes</taxon>
    </lineage>
</organism>
<dbReference type="EMBL" id="VSSQ01042249">
    <property type="protein sequence ID" value="MPM95799.1"/>
    <property type="molecule type" value="Genomic_DNA"/>
</dbReference>
<sequence>MAGAVIPRQHASTLLITRQGLPQPLVGNGFDQVIKRTAAHGLGDRFHIASRRGKHYAARIARLGQLMQQRNSLAVRQVVIEQYQTGLKTLNHHPRLLKITRQPYLAETGYMADIFSMHFRQ</sequence>